<evidence type="ECO:0000256" key="7">
    <source>
        <dbReference type="ARBA" id="ARBA00025803"/>
    </source>
</evidence>
<evidence type="ECO:0000256" key="8">
    <source>
        <dbReference type="ARBA" id="ARBA00026232"/>
    </source>
</evidence>
<evidence type="ECO:0000256" key="2">
    <source>
        <dbReference type="ARBA" id="ARBA00004922"/>
    </source>
</evidence>
<keyword evidence="5" id="KW-0294">Fucose metabolism</keyword>
<gene>
    <name evidence="11" type="ORF">BG015_011359</name>
</gene>
<dbReference type="GO" id="GO:0006004">
    <property type="term" value="P:fucose metabolic process"/>
    <property type="evidence" value="ECO:0007669"/>
    <property type="project" value="UniProtKB-KW"/>
</dbReference>
<keyword evidence="4" id="KW-0256">Endoplasmic reticulum</keyword>
<keyword evidence="12" id="KW-1185">Reference proteome</keyword>
<dbReference type="Pfam" id="PF10250">
    <property type="entry name" value="O-FucT"/>
    <property type="match status" value="1"/>
</dbReference>
<dbReference type="Gene3D" id="3.40.50.11340">
    <property type="match status" value="1"/>
</dbReference>
<evidence type="ECO:0000256" key="5">
    <source>
        <dbReference type="ARBA" id="ARBA00023253"/>
    </source>
</evidence>
<dbReference type="OrthoDB" id="1882547at2759"/>
<feature type="transmembrane region" description="Helical" evidence="10">
    <location>
        <begin position="20"/>
        <end position="41"/>
    </location>
</feature>
<feature type="region of interest" description="Disordered" evidence="9">
    <location>
        <begin position="375"/>
        <end position="397"/>
    </location>
</feature>
<evidence type="ECO:0000256" key="3">
    <source>
        <dbReference type="ARBA" id="ARBA00022679"/>
    </source>
</evidence>
<feature type="region of interest" description="Disordered" evidence="9">
    <location>
        <begin position="52"/>
        <end position="105"/>
    </location>
</feature>
<comment type="subcellular location">
    <subcellularLocation>
        <location evidence="1">Endoplasmic reticulum</location>
    </subcellularLocation>
</comment>
<sequence length="581" mass="65531">MKGFAREGQSQGLRNRTLFILVAIILVSAWTLLTTMDLASFRLHSNGNNNNVGLHKEQSMIPQQQQQPLNPETNTSTIINNDANSNNSHDDNDNDDNDDDAPLEPFTLPLKPAVSILDANTKYLSFLPFGGLTNQFIGVQSAVYVARKLNRTLILPPIISNSHDHNNTHQQWSQYMDLPKLTQLTGLPVLEWSQVRPLTEAQRRVGLDQALKSTHLHGPYHSETEAWAGVAENMTCQIVYGYGGPNLDINFSAQNFLFHFLIRPVFVPPIAPRPNGPVYDRQRIVHDNHNPEDLVIVEDLLDRYADFDGRSPEEIAAGKADMLFLSNTFKLKAVQRGGIFWKEAGKDMHFEPKVMEYATLRINEEIKDDRDIEILPNNDPEELELTESERQNPVSEDGTLVTEIQAPATRIPHIAVHLRRGDIWAKCRGQSVDNCLLPIELYAVAVERAREYAAKSLGLVSHLPVVVATDSTSEEDFAKIKELGWHRLDHTKYGTAEIWGTFGPAMVDAAILAHADVLVGSSVSTMSRIAGLRQKGWYNHESFFPSLKDRPKEKRRRAIMKRRLESTWERDDLDGEILMAF</sequence>
<dbReference type="GO" id="GO:0005783">
    <property type="term" value="C:endoplasmic reticulum"/>
    <property type="evidence" value="ECO:0007669"/>
    <property type="project" value="UniProtKB-SubCell"/>
</dbReference>
<evidence type="ECO:0000313" key="11">
    <source>
        <dbReference type="EMBL" id="KAF9147064.1"/>
    </source>
</evidence>
<dbReference type="Gene3D" id="3.40.50.11350">
    <property type="match status" value="1"/>
</dbReference>
<feature type="compositionally biased region" description="Low complexity" evidence="9">
    <location>
        <begin position="62"/>
        <end position="87"/>
    </location>
</feature>
<keyword evidence="3" id="KW-0808">Transferase</keyword>
<comment type="pathway">
    <text evidence="2">Protein modification; protein glycosylation.</text>
</comment>
<dbReference type="CDD" id="cd11296">
    <property type="entry name" value="O-FucT_like"/>
    <property type="match status" value="1"/>
</dbReference>
<protein>
    <recommendedName>
        <fullName evidence="8">GDP-fucose protein O-fucosyltransferase 2</fullName>
    </recommendedName>
</protein>
<evidence type="ECO:0000313" key="12">
    <source>
        <dbReference type="Proteomes" id="UP000748756"/>
    </source>
</evidence>
<dbReference type="EMBL" id="JAAAUQ010000872">
    <property type="protein sequence ID" value="KAF9147064.1"/>
    <property type="molecule type" value="Genomic_DNA"/>
</dbReference>
<feature type="compositionally biased region" description="Acidic residues" evidence="9">
    <location>
        <begin position="92"/>
        <end position="102"/>
    </location>
</feature>
<keyword evidence="10" id="KW-1133">Transmembrane helix</keyword>
<dbReference type="InterPro" id="IPR045130">
    <property type="entry name" value="OFUT2-like"/>
</dbReference>
<evidence type="ECO:0000256" key="4">
    <source>
        <dbReference type="ARBA" id="ARBA00022824"/>
    </source>
</evidence>
<dbReference type="PANTHER" id="PTHR13398:SF0">
    <property type="entry name" value="GDP-FUCOSE PROTEIN O-FUCOSYLTRANSFERASE 2"/>
    <property type="match status" value="1"/>
</dbReference>
<keyword evidence="10" id="KW-0812">Transmembrane</keyword>
<evidence type="ECO:0000256" key="6">
    <source>
        <dbReference type="ARBA" id="ARBA00023277"/>
    </source>
</evidence>
<dbReference type="InterPro" id="IPR019378">
    <property type="entry name" value="GDP-Fuc_O-FucTrfase"/>
</dbReference>
<evidence type="ECO:0000256" key="1">
    <source>
        <dbReference type="ARBA" id="ARBA00004240"/>
    </source>
</evidence>
<dbReference type="GO" id="GO:0046922">
    <property type="term" value="F:peptide-O-fucosyltransferase activity"/>
    <property type="evidence" value="ECO:0007669"/>
    <property type="project" value="InterPro"/>
</dbReference>
<proteinExistence type="inferred from homology"/>
<keyword evidence="6" id="KW-0119">Carbohydrate metabolism</keyword>
<name>A0A9P5RW86_9FUNG</name>
<comment type="caution">
    <text evidence="11">The sequence shown here is derived from an EMBL/GenBank/DDBJ whole genome shotgun (WGS) entry which is preliminary data.</text>
</comment>
<organism evidence="11 12">
    <name type="scientific">Linnemannia schmuckeri</name>
    <dbReference type="NCBI Taxonomy" id="64567"/>
    <lineage>
        <taxon>Eukaryota</taxon>
        <taxon>Fungi</taxon>
        <taxon>Fungi incertae sedis</taxon>
        <taxon>Mucoromycota</taxon>
        <taxon>Mortierellomycotina</taxon>
        <taxon>Mortierellomycetes</taxon>
        <taxon>Mortierellales</taxon>
        <taxon>Mortierellaceae</taxon>
        <taxon>Linnemannia</taxon>
    </lineage>
</organism>
<dbReference type="AlphaFoldDB" id="A0A9P5RW86"/>
<dbReference type="PANTHER" id="PTHR13398">
    <property type="entry name" value="GDP-FUCOSE PROTEIN O-FUCOSYLTRANSFERASE 2"/>
    <property type="match status" value="1"/>
</dbReference>
<evidence type="ECO:0000256" key="10">
    <source>
        <dbReference type="SAM" id="Phobius"/>
    </source>
</evidence>
<dbReference type="Proteomes" id="UP000748756">
    <property type="component" value="Unassembled WGS sequence"/>
</dbReference>
<reference evidence="11" key="1">
    <citation type="journal article" date="2020" name="Fungal Divers.">
        <title>Resolving the Mortierellaceae phylogeny through synthesis of multi-gene phylogenetics and phylogenomics.</title>
        <authorList>
            <person name="Vandepol N."/>
            <person name="Liber J."/>
            <person name="Desiro A."/>
            <person name="Na H."/>
            <person name="Kennedy M."/>
            <person name="Barry K."/>
            <person name="Grigoriev I.V."/>
            <person name="Miller A.N."/>
            <person name="O'Donnell K."/>
            <person name="Stajich J.E."/>
            <person name="Bonito G."/>
        </authorList>
    </citation>
    <scope>NUCLEOTIDE SEQUENCE</scope>
    <source>
        <strain evidence="11">NRRL 6426</strain>
    </source>
</reference>
<keyword evidence="10" id="KW-0472">Membrane</keyword>
<comment type="similarity">
    <text evidence="7">Belongs to the glycosyltransferase 68 family.</text>
</comment>
<accession>A0A9P5RW86</accession>
<evidence type="ECO:0000256" key="9">
    <source>
        <dbReference type="SAM" id="MobiDB-lite"/>
    </source>
</evidence>